<name>A0A8J6AJ01_GALPY</name>
<sequence>MGGVMRTLERAASLTPFPGQAQTPTPQRRLGIAKKKHQSQDSQVLNRILQSWTSTATVGQKPWVCTSLMAVGLNKSHKVTKNMSKPRHSHHHEHLTKPRKFMQHYEHCMMKLFKDKQALKLIRERVGTHMHAKRKREELSNVLAAVRKVGSKND</sequence>
<reference evidence="9" key="1">
    <citation type="journal article" date="2021" name="Evol. Appl.">
        <title>The genome of the Pyrenean desman and the effects of bottlenecks and inbreeding on the genomic landscape of an endangered species.</title>
        <authorList>
            <person name="Escoda L."/>
            <person name="Castresana J."/>
        </authorList>
    </citation>
    <scope>NUCLEOTIDE SEQUENCE</scope>
    <source>
        <strain evidence="9">IBE-C5619</strain>
    </source>
</reference>
<dbReference type="EMBL" id="JAGFMF010011456">
    <property type="protein sequence ID" value="KAG8521898.1"/>
    <property type="molecule type" value="Genomic_DNA"/>
</dbReference>
<organism evidence="9 10">
    <name type="scientific">Galemys pyrenaicus</name>
    <name type="common">Iberian desman</name>
    <name type="synonym">Pyrenean desman</name>
    <dbReference type="NCBI Taxonomy" id="202257"/>
    <lineage>
        <taxon>Eukaryota</taxon>
        <taxon>Metazoa</taxon>
        <taxon>Chordata</taxon>
        <taxon>Craniata</taxon>
        <taxon>Vertebrata</taxon>
        <taxon>Euteleostomi</taxon>
        <taxon>Mammalia</taxon>
        <taxon>Eutheria</taxon>
        <taxon>Laurasiatheria</taxon>
        <taxon>Eulipotyphla</taxon>
        <taxon>Talpidae</taxon>
        <taxon>Galemys</taxon>
    </lineage>
</organism>
<dbReference type="GO" id="GO:0006412">
    <property type="term" value="P:translation"/>
    <property type="evidence" value="ECO:0007669"/>
    <property type="project" value="InterPro"/>
</dbReference>
<dbReference type="PANTHER" id="PTHR10114">
    <property type="entry name" value="60S RIBOSOMAL PROTEIN L36"/>
    <property type="match status" value="1"/>
</dbReference>
<dbReference type="Proteomes" id="UP000700334">
    <property type="component" value="Unassembled WGS sequence"/>
</dbReference>
<evidence type="ECO:0000256" key="1">
    <source>
        <dbReference type="ARBA" id="ARBA00006509"/>
    </source>
</evidence>
<evidence type="ECO:0000256" key="7">
    <source>
        <dbReference type="ARBA" id="ARBA00035331"/>
    </source>
</evidence>
<dbReference type="GO" id="GO:0005840">
    <property type="term" value="C:ribosome"/>
    <property type="evidence" value="ECO:0007669"/>
    <property type="project" value="UniProtKB-KW"/>
</dbReference>
<dbReference type="GO" id="GO:1990904">
    <property type="term" value="C:ribonucleoprotein complex"/>
    <property type="evidence" value="ECO:0007669"/>
    <property type="project" value="UniProtKB-KW"/>
</dbReference>
<accession>A0A8J6AJ01</accession>
<keyword evidence="4" id="KW-0687">Ribonucleoprotein</keyword>
<dbReference type="AlphaFoldDB" id="A0A8J6AJ01"/>
<keyword evidence="3 9" id="KW-0689">Ribosomal protein</keyword>
<comment type="similarity">
    <text evidence="1">Belongs to the eukaryotic ribosomal protein eL36 family.</text>
</comment>
<dbReference type="InterPro" id="IPR000509">
    <property type="entry name" value="Ribosomal_eL36"/>
</dbReference>
<comment type="caution">
    <text evidence="9">The sequence shown here is derived from an EMBL/GenBank/DDBJ whole genome shotgun (WGS) entry which is preliminary data.</text>
</comment>
<evidence type="ECO:0000313" key="10">
    <source>
        <dbReference type="Proteomes" id="UP000700334"/>
    </source>
</evidence>
<feature type="region of interest" description="Disordered" evidence="8">
    <location>
        <begin position="1"/>
        <end position="26"/>
    </location>
</feature>
<dbReference type="Pfam" id="PF01158">
    <property type="entry name" value="Ribosomal_L36e"/>
    <property type="match status" value="1"/>
</dbReference>
<dbReference type="GO" id="GO:0003735">
    <property type="term" value="F:structural constituent of ribosome"/>
    <property type="evidence" value="ECO:0007669"/>
    <property type="project" value="InterPro"/>
</dbReference>
<dbReference type="Gene3D" id="1.10.10.1760">
    <property type="entry name" value="60S ribosomal protein L36"/>
    <property type="match status" value="1"/>
</dbReference>
<evidence type="ECO:0000256" key="2">
    <source>
        <dbReference type="ARBA" id="ARBA00011133"/>
    </source>
</evidence>
<evidence type="ECO:0000256" key="3">
    <source>
        <dbReference type="ARBA" id="ARBA00022980"/>
    </source>
</evidence>
<comment type="function">
    <text evidence="5">Component of the large ribosomal subunit. The ribosome is a large ribonucleoprotein complex responsible for the synthesis of proteins in the cell.</text>
</comment>
<evidence type="ECO:0000256" key="5">
    <source>
        <dbReference type="ARBA" id="ARBA00034092"/>
    </source>
</evidence>
<comment type="subunit">
    <text evidence="2">Component of the large ribosomal subunit.</text>
</comment>
<keyword evidence="10" id="KW-1185">Reference proteome</keyword>
<dbReference type="InterPro" id="IPR038097">
    <property type="entry name" value="Ribosomal_eL36_sf"/>
</dbReference>
<evidence type="ECO:0000256" key="4">
    <source>
        <dbReference type="ARBA" id="ARBA00023274"/>
    </source>
</evidence>
<protein>
    <recommendedName>
        <fullName evidence="6">Large ribosomal subunit protein eL36</fullName>
    </recommendedName>
    <alternativeName>
        <fullName evidence="7">60S ribosomal protein L36</fullName>
    </alternativeName>
</protein>
<gene>
    <name evidence="9" type="ORF">J0S82_000179</name>
</gene>
<evidence type="ECO:0000256" key="6">
    <source>
        <dbReference type="ARBA" id="ARBA00035226"/>
    </source>
</evidence>
<evidence type="ECO:0000313" key="9">
    <source>
        <dbReference type="EMBL" id="KAG8521898.1"/>
    </source>
</evidence>
<proteinExistence type="inferred from homology"/>
<evidence type="ECO:0000256" key="8">
    <source>
        <dbReference type="SAM" id="MobiDB-lite"/>
    </source>
</evidence>